<keyword evidence="3" id="KW-1185">Reference proteome</keyword>
<evidence type="ECO:0000313" key="3">
    <source>
        <dbReference type="Proteomes" id="UP001500742"/>
    </source>
</evidence>
<gene>
    <name evidence="2" type="ORF">GCM10022210_16720</name>
</gene>
<dbReference type="EMBL" id="BAAAZC010000010">
    <property type="protein sequence ID" value="GAA3968500.1"/>
    <property type="molecule type" value="Genomic_DNA"/>
</dbReference>
<dbReference type="InterPro" id="IPR004843">
    <property type="entry name" value="Calcineurin-like_PHP"/>
</dbReference>
<dbReference type="InterPro" id="IPR051918">
    <property type="entry name" value="STPP_CPPED1"/>
</dbReference>
<feature type="domain" description="Calcineurin-like phosphoesterase" evidence="1">
    <location>
        <begin position="76"/>
        <end position="266"/>
    </location>
</feature>
<dbReference type="Gene3D" id="3.60.21.10">
    <property type="match status" value="1"/>
</dbReference>
<evidence type="ECO:0000313" key="2">
    <source>
        <dbReference type="EMBL" id="GAA3968500.1"/>
    </source>
</evidence>
<dbReference type="RefSeq" id="WP_259094248.1">
    <property type="nucleotide sequence ID" value="NZ_BAAAZC010000010.1"/>
</dbReference>
<dbReference type="Pfam" id="PF00149">
    <property type="entry name" value="Metallophos"/>
    <property type="match status" value="1"/>
</dbReference>
<dbReference type="Proteomes" id="UP001500742">
    <property type="component" value="Unassembled WGS sequence"/>
</dbReference>
<sequence length="341" mass="37012">MKNPFHHHHDDHLDNETSADGIDRRGFLECMAWAGTGVLWMMTGGVLKSYGMSQVIDQTTGGIKKDLLVPKSDFGFVQISDSHIGFNKAANPDVVGTLNAAIAKINNMPTAPSFVLHTGDLTHLAQADEFDTLEQSLKGVKTEKIFYVPGEHDVTDNGKLYLERYGKGTLGDGWYSFDSHGVHFIGLVNVTNHVDGGLGYIGAAQLKWLENDLKPLTNSTPIVVFAHIPLWAIYPQWGWGTDDSAQALALLKRFGSVSVLNGHIHQTIQKVEGNITFHTANSTAFPQPAPGAAPSPGPMKVPAEKLRGLLGLTSVNYVEHNHTLAITDTPLMEADKTTGQQ</sequence>
<proteinExistence type="predicted"/>
<name>A0ABP7PP56_9SPHI</name>
<dbReference type="PANTHER" id="PTHR43143">
    <property type="entry name" value="METALLOPHOSPHOESTERASE, CALCINEURIN SUPERFAMILY"/>
    <property type="match status" value="1"/>
</dbReference>
<dbReference type="PANTHER" id="PTHR43143:SF6">
    <property type="entry name" value="BLL3016 PROTEIN"/>
    <property type="match status" value="1"/>
</dbReference>
<organism evidence="2 3">
    <name type="scientific">Mucilaginibacter dorajii</name>
    <dbReference type="NCBI Taxonomy" id="692994"/>
    <lineage>
        <taxon>Bacteria</taxon>
        <taxon>Pseudomonadati</taxon>
        <taxon>Bacteroidota</taxon>
        <taxon>Sphingobacteriia</taxon>
        <taxon>Sphingobacteriales</taxon>
        <taxon>Sphingobacteriaceae</taxon>
        <taxon>Mucilaginibacter</taxon>
    </lineage>
</organism>
<protein>
    <submittedName>
        <fullName evidence="2">Metallophosphoesterase</fullName>
    </submittedName>
</protein>
<comment type="caution">
    <text evidence="2">The sequence shown here is derived from an EMBL/GenBank/DDBJ whole genome shotgun (WGS) entry which is preliminary data.</text>
</comment>
<accession>A0ABP7PP56</accession>
<evidence type="ECO:0000259" key="1">
    <source>
        <dbReference type="Pfam" id="PF00149"/>
    </source>
</evidence>
<dbReference type="InterPro" id="IPR029052">
    <property type="entry name" value="Metallo-depent_PP-like"/>
</dbReference>
<dbReference type="SUPFAM" id="SSF56300">
    <property type="entry name" value="Metallo-dependent phosphatases"/>
    <property type="match status" value="1"/>
</dbReference>
<reference evidence="3" key="1">
    <citation type="journal article" date="2019" name="Int. J. Syst. Evol. Microbiol.">
        <title>The Global Catalogue of Microorganisms (GCM) 10K type strain sequencing project: providing services to taxonomists for standard genome sequencing and annotation.</title>
        <authorList>
            <consortium name="The Broad Institute Genomics Platform"/>
            <consortium name="The Broad Institute Genome Sequencing Center for Infectious Disease"/>
            <person name="Wu L."/>
            <person name="Ma J."/>
        </authorList>
    </citation>
    <scope>NUCLEOTIDE SEQUENCE [LARGE SCALE GENOMIC DNA]</scope>
    <source>
        <strain evidence="3">JCM 16601</strain>
    </source>
</reference>